<feature type="compositionally biased region" description="Polar residues" evidence="2">
    <location>
        <begin position="31"/>
        <end position="40"/>
    </location>
</feature>
<feature type="coiled-coil region" evidence="1">
    <location>
        <begin position="127"/>
        <end position="161"/>
    </location>
</feature>
<sequence length="234" mass="26444">MSSILIYENHCHLIGYQPPPSSELGHRLKQSHQGQASQHKASAHGAYSPREVQVETSPVEQIIGLPTLNVPPASHAVEVHASALLKDTSDSNSEESQDCEEMRCSNLNDSTSDEKMSEENLHLFNRCEQFQLRQAELKQTIDELERELERAKRRCSVSLHRGRQPAATATLRQHPLISSGAKDSYPLRILKRTLRCKMLLFMISASNKNFILLLWPAADRRMLFYDSTNGNRVA</sequence>
<reference evidence="3 4" key="1">
    <citation type="journal article" date="2020" name="Nat. Food">
        <title>A phased Vanilla planifolia genome enables genetic improvement of flavour and production.</title>
        <authorList>
            <person name="Hasing T."/>
            <person name="Tang H."/>
            <person name="Brym M."/>
            <person name="Khazi F."/>
            <person name="Huang T."/>
            <person name="Chambers A.H."/>
        </authorList>
    </citation>
    <scope>NUCLEOTIDE SEQUENCE [LARGE SCALE GENOMIC DNA]</scope>
    <source>
        <tissue evidence="3">Leaf</tissue>
    </source>
</reference>
<feature type="region of interest" description="Disordered" evidence="2">
    <location>
        <begin position="87"/>
        <end position="113"/>
    </location>
</feature>
<protein>
    <submittedName>
        <fullName evidence="3">Uncharacterized protein</fullName>
    </submittedName>
</protein>
<accession>A0A835UWA5</accession>
<comment type="caution">
    <text evidence="3">The sequence shown here is derived from an EMBL/GenBank/DDBJ whole genome shotgun (WGS) entry which is preliminary data.</text>
</comment>
<evidence type="ECO:0000313" key="3">
    <source>
        <dbReference type="EMBL" id="KAG0474820.1"/>
    </source>
</evidence>
<evidence type="ECO:0000313" key="4">
    <source>
        <dbReference type="Proteomes" id="UP000639772"/>
    </source>
</evidence>
<evidence type="ECO:0000256" key="1">
    <source>
        <dbReference type="SAM" id="Coils"/>
    </source>
</evidence>
<feature type="region of interest" description="Disordered" evidence="2">
    <location>
        <begin position="18"/>
        <end position="49"/>
    </location>
</feature>
<dbReference type="AlphaFoldDB" id="A0A835UWA5"/>
<dbReference type="EMBL" id="JADCNM010000007">
    <property type="protein sequence ID" value="KAG0474820.1"/>
    <property type="molecule type" value="Genomic_DNA"/>
</dbReference>
<gene>
    <name evidence="3" type="ORF">HPP92_014506</name>
</gene>
<proteinExistence type="predicted"/>
<name>A0A835UWA5_VANPL</name>
<keyword evidence="1" id="KW-0175">Coiled coil</keyword>
<dbReference type="Proteomes" id="UP000639772">
    <property type="component" value="Chromosome 7"/>
</dbReference>
<dbReference type="OrthoDB" id="757982at2759"/>
<evidence type="ECO:0000256" key="2">
    <source>
        <dbReference type="SAM" id="MobiDB-lite"/>
    </source>
</evidence>
<organism evidence="3 4">
    <name type="scientific">Vanilla planifolia</name>
    <name type="common">Vanilla</name>
    <dbReference type="NCBI Taxonomy" id="51239"/>
    <lineage>
        <taxon>Eukaryota</taxon>
        <taxon>Viridiplantae</taxon>
        <taxon>Streptophyta</taxon>
        <taxon>Embryophyta</taxon>
        <taxon>Tracheophyta</taxon>
        <taxon>Spermatophyta</taxon>
        <taxon>Magnoliopsida</taxon>
        <taxon>Liliopsida</taxon>
        <taxon>Asparagales</taxon>
        <taxon>Orchidaceae</taxon>
        <taxon>Vanilloideae</taxon>
        <taxon>Vanilleae</taxon>
        <taxon>Vanilla</taxon>
    </lineage>
</organism>